<proteinExistence type="inferred from homology"/>
<dbReference type="PANTHER" id="PTHR33495:SF2">
    <property type="entry name" value="ANTI-SIGMA FACTOR ANTAGONIST TM_1081-RELATED"/>
    <property type="match status" value="1"/>
</dbReference>
<dbReference type="NCBIfam" id="TIGR00377">
    <property type="entry name" value="ant_ant_sig"/>
    <property type="match status" value="1"/>
</dbReference>
<feature type="domain" description="STAS" evidence="4">
    <location>
        <begin position="1"/>
        <end position="108"/>
    </location>
</feature>
<dbReference type="PANTHER" id="PTHR33495">
    <property type="entry name" value="ANTI-SIGMA FACTOR ANTAGONIST TM_1081-RELATED-RELATED"/>
    <property type="match status" value="1"/>
</dbReference>
<dbReference type="InterPro" id="IPR003658">
    <property type="entry name" value="Anti-sigma_ant"/>
</dbReference>
<protein>
    <recommendedName>
        <fullName evidence="2">Anti-sigma factor antagonist</fullName>
    </recommendedName>
</protein>
<feature type="region of interest" description="Disordered" evidence="3">
    <location>
        <begin position="100"/>
        <end position="120"/>
    </location>
</feature>
<dbReference type="InterPro" id="IPR036513">
    <property type="entry name" value="STAS_dom_sf"/>
</dbReference>
<evidence type="ECO:0000256" key="1">
    <source>
        <dbReference type="ARBA" id="ARBA00009013"/>
    </source>
</evidence>
<dbReference type="CDD" id="cd07043">
    <property type="entry name" value="STAS_anti-anti-sigma_factors"/>
    <property type="match status" value="1"/>
</dbReference>
<dbReference type="EMBL" id="CP000384">
    <property type="protein sequence ID" value="ABG11289.1"/>
    <property type="molecule type" value="Genomic_DNA"/>
</dbReference>
<dbReference type="PROSITE" id="PS50801">
    <property type="entry name" value="STAS"/>
    <property type="match status" value="1"/>
</dbReference>
<dbReference type="Pfam" id="PF01740">
    <property type="entry name" value="STAS"/>
    <property type="match status" value="1"/>
</dbReference>
<evidence type="ECO:0000259" key="4">
    <source>
        <dbReference type="PROSITE" id="PS50801"/>
    </source>
</evidence>
<dbReference type="InterPro" id="IPR002645">
    <property type="entry name" value="STAS_dom"/>
</dbReference>
<dbReference type="AlphaFoldDB" id="A0A5Q5BS05"/>
<evidence type="ECO:0000256" key="2">
    <source>
        <dbReference type="RuleBase" id="RU003749"/>
    </source>
</evidence>
<dbReference type="KEGG" id="mmc:Mmcs_5185"/>
<sequence>MRGDAVVVRVKGDVDSLSVDALNSHLAKARGNAVCHPSRLVVIDLSEVTYFGSAALNAVLSCHEEGAAEGTSVAIVADQPYVMQPIQITGLHRVLETHPTIEQALQRDGQSPDGEGRTPR</sequence>
<accession>A0A5Q5BS05</accession>
<name>A0A5Q5BS05_MYCSS</name>
<organism evidence="5">
    <name type="scientific">Mycobacterium sp. (strain MCS)</name>
    <dbReference type="NCBI Taxonomy" id="164756"/>
    <lineage>
        <taxon>Bacteria</taxon>
        <taxon>Bacillati</taxon>
        <taxon>Actinomycetota</taxon>
        <taxon>Actinomycetes</taxon>
        <taxon>Mycobacteriales</taxon>
        <taxon>Mycobacteriaceae</taxon>
        <taxon>Mycobacterium</taxon>
    </lineage>
</organism>
<reference evidence="5" key="1">
    <citation type="submission" date="2006-06" db="EMBL/GenBank/DDBJ databases">
        <title>Complete sequence of chromosome of Mycobacterium sp. MCS.</title>
        <authorList>
            <consortium name="US DOE Joint Genome Institute"/>
            <person name="Copeland A."/>
            <person name="Lucas S."/>
            <person name="Lapidus A."/>
            <person name="Barry K."/>
            <person name="Detter J.C."/>
            <person name="Glavina del Rio T."/>
            <person name="Hammon N."/>
            <person name="Israni S."/>
            <person name="Dalin E."/>
            <person name="Tice H."/>
            <person name="Pitluck S."/>
            <person name="Martinez M."/>
            <person name="Schmutz J."/>
            <person name="Larimer F."/>
            <person name="Land M."/>
            <person name="Hauser L."/>
            <person name="Kyrpides N."/>
            <person name="Kim E."/>
            <person name="Miller C.D."/>
            <person name="Hughes J.E."/>
            <person name="Anderson A.J."/>
            <person name="Sims R.C."/>
            <person name="Richardson P."/>
        </authorList>
    </citation>
    <scope>NUCLEOTIDE SEQUENCE [LARGE SCALE GENOMIC DNA]</scope>
    <source>
        <strain evidence="5">MCS</strain>
    </source>
</reference>
<evidence type="ECO:0000256" key="3">
    <source>
        <dbReference type="SAM" id="MobiDB-lite"/>
    </source>
</evidence>
<dbReference type="GO" id="GO:0043856">
    <property type="term" value="F:anti-sigma factor antagonist activity"/>
    <property type="evidence" value="ECO:0007669"/>
    <property type="project" value="InterPro"/>
</dbReference>
<evidence type="ECO:0000313" key="5">
    <source>
        <dbReference type="EMBL" id="ABG11289.1"/>
    </source>
</evidence>
<gene>
    <name evidence="5" type="ordered locus">Mmcs_5185</name>
</gene>
<comment type="similarity">
    <text evidence="1 2">Belongs to the anti-sigma-factor antagonist family.</text>
</comment>
<dbReference type="SUPFAM" id="SSF52091">
    <property type="entry name" value="SpoIIaa-like"/>
    <property type="match status" value="1"/>
</dbReference>
<dbReference type="Gene3D" id="3.30.750.24">
    <property type="entry name" value="STAS domain"/>
    <property type="match status" value="1"/>
</dbReference>